<dbReference type="EMBL" id="BMHA01000008">
    <property type="protein sequence ID" value="GGI07179.1"/>
    <property type="molecule type" value="Genomic_DNA"/>
</dbReference>
<feature type="transmembrane region" description="Helical" evidence="2">
    <location>
        <begin position="95"/>
        <end position="119"/>
    </location>
</feature>
<evidence type="ECO:0000313" key="4">
    <source>
        <dbReference type="EMBL" id="GGI07179.1"/>
    </source>
</evidence>
<dbReference type="InterPro" id="IPR006976">
    <property type="entry name" value="VanZ-like"/>
</dbReference>
<keyword evidence="2" id="KW-0812">Transmembrane</keyword>
<reference evidence="4" key="2">
    <citation type="submission" date="2020-09" db="EMBL/GenBank/DDBJ databases">
        <authorList>
            <person name="Sun Q."/>
            <person name="Zhou Y."/>
        </authorList>
    </citation>
    <scope>NUCLEOTIDE SEQUENCE</scope>
    <source>
        <strain evidence="4">CGMCC 1.14988</strain>
    </source>
</reference>
<organism evidence="4 5">
    <name type="scientific">Egicoccus halophilus</name>
    <dbReference type="NCBI Taxonomy" id="1670830"/>
    <lineage>
        <taxon>Bacteria</taxon>
        <taxon>Bacillati</taxon>
        <taxon>Actinomycetota</taxon>
        <taxon>Nitriliruptoria</taxon>
        <taxon>Egicoccales</taxon>
        <taxon>Egicoccaceae</taxon>
        <taxon>Egicoccus</taxon>
    </lineage>
</organism>
<comment type="caution">
    <text evidence="4">The sequence shown here is derived from an EMBL/GenBank/DDBJ whole genome shotgun (WGS) entry which is preliminary data.</text>
</comment>
<evidence type="ECO:0000259" key="3">
    <source>
        <dbReference type="Pfam" id="PF04892"/>
    </source>
</evidence>
<sequence length="196" mass="20197">MTVAQVTLGVFDLAGLVAALVTALALAGAVGAASSWWRRRRDGAPRRVRRLAALDGGLVGSVALLVLATFSPLAALGAPAPAWGPMVNLVPGRELVAGGLDVAVVNVLLLVPLAVVAALRWPWLPVPVLALAALGVSLAVELGQLAHPLRLTNVDDVLLNTFGATVAAGLVRRRPDTRNPPYGAAHERADRDGTDD</sequence>
<evidence type="ECO:0000256" key="1">
    <source>
        <dbReference type="SAM" id="MobiDB-lite"/>
    </source>
</evidence>
<keyword evidence="2" id="KW-1133">Transmembrane helix</keyword>
<feature type="transmembrane region" description="Helical" evidence="2">
    <location>
        <begin position="126"/>
        <end position="146"/>
    </location>
</feature>
<name>A0A8J3AFV1_9ACTN</name>
<dbReference type="Proteomes" id="UP000650511">
    <property type="component" value="Unassembled WGS sequence"/>
</dbReference>
<evidence type="ECO:0000313" key="5">
    <source>
        <dbReference type="Proteomes" id="UP000650511"/>
    </source>
</evidence>
<dbReference type="RefSeq" id="WP_205745210.1">
    <property type="nucleotide sequence ID" value="NZ_BMHA01000008.1"/>
</dbReference>
<reference evidence="4" key="1">
    <citation type="journal article" date="2014" name="Int. J. Syst. Evol. Microbiol.">
        <title>Complete genome sequence of Corynebacterium casei LMG S-19264T (=DSM 44701T), isolated from a smear-ripened cheese.</title>
        <authorList>
            <consortium name="US DOE Joint Genome Institute (JGI-PGF)"/>
            <person name="Walter F."/>
            <person name="Albersmeier A."/>
            <person name="Kalinowski J."/>
            <person name="Ruckert C."/>
        </authorList>
    </citation>
    <scope>NUCLEOTIDE SEQUENCE</scope>
    <source>
        <strain evidence="4">CGMCC 1.14988</strain>
    </source>
</reference>
<gene>
    <name evidence="4" type="ORF">GCM10011354_22790</name>
</gene>
<feature type="compositionally biased region" description="Basic and acidic residues" evidence="1">
    <location>
        <begin position="185"/>
        <end position="196"/>
    </location>
</feature>
<proteinExistence type="predicted"/>
<protein>
    <recommendedName>
        <fullName evidence="3">VanZ-like domain-containing protein</fullName>
    </recommendedName>
</protein>
<accession>A0A8J3AFV1</accession>
<feature type="domain" description="VanZ-like" evidence="3">
    <location>
        <begin position="87"/>
        <end position="171"/>
    </location>
</feature>
<keyword evidence="5" id="KW-1185">Reference proteome</keyword>
<evidence type="ECO:0000256" key="2">
    <source>
        <dbReference type="SAM" id="Phobius"/>
    </source>
</evidence>
<feature type="transmembrane region" description="Helical" evidence="2">
    <location>
        <begin position="51"/>
        <end position="75"/>
    </location>
</feature>
<dbReference type="Pfam" id="PF04892">
    <property type="entry name" value="VanZ"/>
    <property type="match status" value="1"/>
</dbReference>
<feature type="region of interest" description="Disordered" evidence="1">
    <location>
        <begin position="174"/>
        <end position="196"/>
    </location>
</feature>
<keyword evidence="2" id="KW-0472">Membrane</keyword>
<feature type="transmembrane region" description="Helical" evidence="2">
    <location>
        <begin position="6"/>
        <end position="30"/>
    </location>
</feature>
<dbReference type="AlphaFoldDB" id="A0A8J3AFV1"/>